<dbReference type="SUPFAM" id="SSF56672">
    <property type="entry name" value="DNA/RNA polymerases"/>
    <property type="match status" value="1"/>
</dbReference>
<dbReference type="PANTHER" id="PTHR24559:SF431">
    <property type="entry name" value="RNA-DIRECTED DNA POLYMERASE HOMOLOG"/>
    <property type="match status" value="1"/>
</dbReference>
<dbReference type="InterPro" id="IPR000477">
    <property type="entry name" value="RT_dom"/>
</dbReference>
<comment type="caution">
    <text evidence="2">The sequence shown here is derived from an EMBL/GenBank/DDBJ whole genome shotgun (WGS) entry which is preliminary data.</text>
</comment>
<name>A0AA38GTB0_TAXCH</name>
<dbReference type="Gene3D" id="3.30.70.270">
    <property type="match status" value="1"/>
</dbReference>
<accession>A0AA38GTB0</accession>
<protein>
    <recommendedName>
        <fullName evidence="1">Reverse transcriptase domain-containing protein</fullName>
    </recommendedName>
</protein>
<reference evidence="2 3" key="1">
    <citation type="journal article" date="2021" name="Nat. Plants">
        <title>The Taxus genome provides insights into paclitaxel biosynthesis.</title>
        <authorList>
            <person name="Xiong X."/>
            <person name="Gou J."/>
            <person name="Liao Q."/>
            <person name="Li Y."/>
            <person name="Zhou Q."/>
            <person name="Bi G."/>
            <person name="Li C."/>
            <person name="Du R."/>
            <person name="Wang X."/>
            <person name="Sun T."/>
            <person name="Guo L."/>
            <person name="Liang H."/>
            <person name="Lu P."/>
            <person name="Wu Y."/>
            <person name="Zhang Z."/>
            <person name="Ro D.K."/>
            <person name="Shang Y."/>
            <person name="Huang S."/>
            <person name="Yan J."/>
        </authorList>
    </citation>
    <scope>NUCLEOTIDE SEQUENCE [LARGE SCALE GENOMIC DNA]</scope>
    <source>
        <strain evidence="2">Ta-2019</strain>
    </source>
</reference>
<dbReference type="Proteomes" id="UP000824469">
    <property type="component" value="Unassembled WGS sequence"/>
</dbReference>
<dbReference type="InterPro" id="IPR053134">
    <property type="entry name" value="RNA-dir_DNA_polymerase"/>
</dbReference>
<dbReference type="InterPro" id="IPR043502">
    <property type="entry name" value="DNA/RNA_pol_sf"/>
</dbReference>
<sequence>YNKIQIMEEDQHKMAFITPWGTFCYKVMPFGLKNARATYQRAMTVIFHDMISDIMEDYVDDILAKYKSRKEHPKVLRCIFQRLRDYK</sequence>
<gene>
    <name evidence="2" type="ORF">KI387_000667</name>
</gene>
<proteinExistence type="predicted"/>
<feature type="non-terminal residue" evidence="2">
    <location>
        <position position="87"/>
    </location>
</feature>
<evidence type="ECO:0000313" key="3">
    <source>
        <dbReference type="Proteomes" id="UP000824469"/>
    </source>
</evidence>
<feature type="non-terminal residue" evidence="2">
    <location>
        <position position="1"/>
    </location>
</feature>
<dbReference type="AlphaFoldDB" id="A0AA38GTB0"/>
<evidence type="ECO:0000259" key="1">
    <source>
        <dbReference type="Pfam" id="PF00078"/>
    </source>
</evidence>
<dbReference type="EMBL" id="JAHRHJ020000001">
    <property type="protein sequence ID" value="KAH9328559.1"/>
    <property type="molecule type" value="Genomic_DNA"/>
</dbReference>
<evidence type="ECO:0000313" key="2">
    <source>
        <dbReference type="EMBL" id="KAH9328559.1"/>
    </source>
</evidence>
<keyword evidence="3" id="KW-1185">Reference proteome</keyword>
<dbReference type="Pfam" id="PF00078">
    <property type="entry name" value="RVT_1"/>
    <property type="match status" value="1"/>
</dbReference>
<dbReference type="OMA" id="MEEDQHK"/>
<dbReference type="PANTHER" id="PTHR24559">
    <property type="entry name" value="TRANSPOSON TY3-I GAG-POL POLYPROTEIN"/>
    <property type="match status" value="1"/>
</dbReference>
<feature type="domain" description="Reverse transcriptase" evidence="1">
    <location>
        <begin position="1"/>
        <end position="87"/>
    </location>
</feature>
<organism evidence="2 3">
    <name type="scientific">Taxus chinensis</name>
    <name type="common">Chinese yew</name>
    <name type="synonym">Taxus wallichiana var. chinensis</name>
    <dbReference type="NCBI Taxonomy" id="29808"/>
    <lineage>
        <taxon>Eukaryota</taxon>
        <taxon>Viridiplantae</taxon>
        <taxon>Streptophyta</taxon>
        <taxon>Embryophyta</taxon>
        <taxon>Tracheophyta</taxon>
        <taxon>Spermatophyta</taxon>
        <taxon>Pinopsida</taxon>
        <taxon>Pinidae</taxon>
        <taxon>Conifers II</taxon>
        <taxon>Cupressales</taxon>
        <taxon>Taxaceae</taxon>
        <taxon>Taxus</taxon>
    </lineage>
</organism>
<dbReference type="Gene3D" id="3.10.10.10">
    <property type="entry name" value="HIV Type 1 Reverse Transcriptase, subunit A, domain 1"/>
    <property type="match status" value="1"/>
</dbReference>
<dbReference type="InterPro" id="IPR043128">
    <property type="entry name" value="Rev_trsase/Diguanyl_cyclase"/>
</dbReference>
<dbReference type="CDD" id="cd01647">
    <property type="entry name" value="RT_LTR"/>
    <property type="match status" value="1"/>
</dbReference>